<feature type="transmembrane region" description="Helical" evidence="1">
    <location>
        <begin position="185"/>
        <end position="207"/>
    </location>
</feature>
<protein>
    <submittedName>
        <fullName evidence="2">Membrane protein</fullName>
    </submittedName>
</protein>
<dbReference type="EMBL" id="RBKV01000001">
    <property type="protein sequence ID" value="RKR97425.1"/>
    <property type="molecule type" value="Genomic_DNA"/>
</dbReference>
<dbReference type="AlphaFoldDB" id="A0A495K9F7"/>
<keyword evidence="1" id="KW-0472">Membrane</keyword>
<feature type="transmembrane region" description="Helical" evidence="1">
    <location>
        <begin position="219"/>
        <end position="238"/>
    </location>
</feature>
<dbReference type="Proteomes" id="UP000274762">
    <property type="component" value="Unassembled WGS sequence"/>
</dbReference>
<keyword evidence="1" id="KW-1133">Transmembrane helix</keyword>
<dbReference type="RefSeq" id="WP_120802863.1">
    <property type="nucleotide sequence ID" value="NZ_CBCRXS010000007.1"/>
</dbReference>
<evidence type="ECO:0000313" key="2">
    <source>
        <dbReference type="EMBL" id="RKR97425.1"/>
    </source>
</evidence>
<evidence type="ECO:0000256" key="1">
    <source>
        <dbReference type="SAM" id="Phobius"/>
    </source>
</evidence>
<proteinExistence type="predicted"/>
<evidence type="ECO:0000313" key="3">
    <source>
        <dbReference type="Proteomes" id="UP000274762"/>
    </source>
</evidence>
<comment type="caution">
    <text evidence="2">The sequence shown here is derived from an EMBL/GenBank/DDBJ whole genome shotgun (WGS) entry which is preliminary data.</text>
</comment>
<feature type="transmembrane region" description="Helical" evidence="1">
    <location>
        <begin position="111"/>
        <end position="132"/>
    </location>
</feature>
<keyword evidence="1" id="KW-0812">Transmembrane</keyword>
<organism evidence="2 3">
    <name type="scientific">Williamsia marianensis</name>
    <dbReference type="NCBI Taxonomy" id="85044"/>
    <lineage>
        <taxon>Bacteria</taxon>
        <taxon>Bacillati</taxon>
        <taxon>Actinomycetota</taxon>
        <taxon>Actinomycetes</taxon>
        <taxon>Mycobacteriales</taxon>
        <taxon>Nocardiaceae</taxon>
        <taxon>Williamsia</taxon>
    </lineage>
</organism>
<feature type="transmembrane region" description="Helical" evidence="1">
    <location>
        <begin position="71"/>
        <end position="91"/>
    </location>
</feature>
<dbReference type="OrthoDB" id="4564907at2"/>
<gene>
    <name evidence="2" type="ORF">DFJ75_4296</name>
</gene>
<name>A0A495K9F7_WILMA</name>
<feature type="transmembrane region" description="Helical" evidence="1">
    <location>
        <begin position="258"/>
        <end position="280"/>
    </location>
</feature>
<reference evidence="2 3" key="1">
    <citation type="submission" date="2018-10" db="EMBL/GenBank/DDBJ databases">
        <title>Sequencing the genomes of 1000 actinobacteria strains.</title>
        <authorList>
            <person name="Klenk H.-P."/>
        </authorList>
    </citation>
    <scope>NUCLEOTIDE SEQUENCE [LARGE SCALE GENOMIC DNA]</scope>
    <source>
        <strain evidence="2 3">DSM 44343</strain>
    </source>
</reference>
<sequence length="298" mass="31745">MVDSTKSFSVGMPPLPRAGMLMNMIDTRNVLDRTRARLRTTARGRAAVRVVFEVLEIGVVDRAMTLAAQSFTSLVPVMIAIGTLGAMDPVSEALRSDYGLDLSELDGATEASATAFGVVGVFMLVISGTSYARALARTYGQIWSSAIPTYRQGWRWIIVILAVAAGAMAIGAARALDDVPVVGPWLMVATQFAIWLLVWTAIPALLLPAGLPTRARWSTGALTAVGLTVLQIASVVALPRIMNSAEKQFGVLGMVFTMIGWLFVYSAIVVISATVVHALTQDVDDDAPGRWLRGSPAP</sequence>
<feature type="transmembrane region" description="Helical" evidence="1">
    <location>
        <begin position="153"/>
        <end position="173"/>
    </location>
</feature>
<accession>A0A495K9F7</accession>